<sequence length="784" mass="85384">MATKGGTPARGTASESRLVEVVAGDLFDSDADVIVVPCDVDGGVAPDFKTKLAELRIPLPRSGLEAGSVAAAGLTVKRSKGPVRIMFAAVVTIDRATTPEMVDQAAREVARAAPEASTIAFPLLGTGAGGLDPEAAVRAIVTGFTDGGILTQRAEIRVLDPTVVERYMGVVAGAYPETYSWPLNDEEAAREEESPPEAPSKARKQPSKRASRTREQASTATTKQARTATTKQAGTATTKEAGTASVEQAETATGKGRDESVPTHTDGPAVVDELGRMGFARVLARRIRETRKEEASNASQRKPGARGGAFLIHLHAPWGAGKTSVLNFLADQLREKDDDAKARRSVVVEFNAWRHQRIGPPWWWLMTALYTGAVRELDRIDKRRAVMLRLREWWWRLKGGWPGYVALLAVAAIVVLAWRTGWLGEIQGKGLFSLDTATGFVVTVAAIITPVLTVWGLLRGIGRWVFATSARGARRFVANTTDPMRLVHEHLDELVDWIGYDVVIMIDDLDRCKGPYVVELLEGIQTLFRDVPITYVVAADRDWLADSYAAEYSDFVSATAEVGRPVGFLFLEKTFQVSIGLPSAQIDQFWSRILRSPNVPGEADLNRARAQAAADLGGRSRQAARQEVADNPGSTPAEIQARREVVAVQMVTERAQQENAHTLEPFRALLGRQPNPRMMKRLVNAYGIVRGIETLQGNLTDDPVGEQQTALWTILTLRWPKLGAYLARYPEHVDAIATGTLPAGVPAELQPLFTDPEVKAVVTGEAKDITTRLDSERVRSIPLL</sequence>
<accession>A0A4R6KGF6</accession>
<dbReference type="AlphaFoldDB" id="A0A4R6KGF6"/>
<evidence type="ECO:0000256" key="1">
    <source>
        <dbReference type="SAM" id="MobiDB-lite"/>
    </source>
</evidence>
<dbReference type="InterPro" id="IPR043472">
    <property type="entry name" value="Macro_dom-like"/>
</dbReference>
<dbReference type="PROSITE" id="PS51154">
    <property type="entry name" value="MACRO"/>
    <property type="match status" value="1"/>
</dbReference>
<comment type="caution">
    <text evidence="4">The sequence shown here is derived from an EMBL/GenBank/DDBJ whole genome shotgun (WGS) entry which is preliminary data.</text>
</comment>
<evidence type="ECO:0000256" key="2">
    <source>
        <dbReference type="SAM" id="Phobius"/>
    </source>
</evidence>
<feature type="domain" description="Macro" evidence="3">
    <location>
        <begin position="6"/>
        <end position="158"/>
    </location>
</feature>
<dbReference type="InterPro" id="IPR002589">
    <property type="entry name" value="Macro_dom"/>
</dbReference>
<keyword evidence="2" id="KW-1133">Transmembrane helix</keyword>
<evidence type="ECO:0000259" key="3">
    <source>
        <dbReference type="PROSITE" id="PS51154"/>
    </source>
</evidence>
<dbReference type="Proteomes" id="UP000295388">
    <property type="component" value="Unassembled WGS sequence"/>
</dbReference>
<dbReference type="EMBL" id="SNWQ01000009">
    <property type="protein sequence ID" value="TDO47367.1"/>
    <property type="molecule type" value="Genomic_DNA"/>
</dbReference>
<feature type="region of interest" description="Disordered" evidence="1">
    <location>
        <begin position="610"/>
        <end position="635"/>
    </location>
</feature>
<name>A0A4R6KGF6_9ACTN</name>
<proteinExistence type="predicted"/>
<keyword evidence="5" id="KW-1185">Reference proteome</keyword>
<feature type="transmembrane region" description="Helical" evidence="2">
    <location>
        <begin position="438"/>
        <end position="458"/>
    </location>
</feature>
<feature type="region of interest" description="Disordered" evidence="1">
    <location>
        <begin position="186"/>
        <end position="273"/>
    </location>
</feature>
<keyword evidence="2" id="KW-0812">Transmembrane</keyword>
<feature type="compositionally biased region" description="Low complexity" evidence="1">
    <location>
        <begin position="216"/>
        <end position="244"/>
    </location>
</feature>
<dbReference type="InterPro" id="IPR011646">
    <property type="entry name" value="KAP_P-loop"/>
</dbReference>
<gene>
    <name evidence="4" type="ORF">EV643_109264</name>
</gene>
<dbReference type="RefSeq" id="WP_133801728.1">
    <property type="nucleotide sequence ID" value="NZ_SNWQ01000009.1"/>
</dbReference>
<dbReference type="Gene3D" id="3.40.220.10">
    <property type="entry name" value="Leucine Aminopeptidase, subunit E, domain 1"/>
    <property type="match status" value="1"/>
</dbReference>
<dbReference type="PANTHER" id="PTHR22674">
    <property type="entry name" value="NTPASE, KAP FAMILY P-LOOP DOMAIN-CONTAINING 1"/>
    <property type="match status" value="1"/>
</dbReference>
<dbReference type="InterPro" id="IPR052754">
    <property type="entry name" value="NTPase_KAP_P-loop"/>
</dbReference>
<evidence type="ECO:0000313" key="4">
    <source>
        <dbReference type="EMBL" id="TDO47367.1"/>
    </source>
</evidence>
<feature type="transmembrane region" description="Helical" evidence="2">
    <location>
        <begin position="399"/>
        <end position="418"/>
    </location>
</feature>
<dbReference type="SUPFAM" id="SSF52949">
    <property type="entry name" value="Macro domain-like"/>
    <property type="match status" value="1"/>
</dbReference>
<keyword evidence="2" id="KW-0472">Membrane</keyword>
<dbReference type="Pfam" id="PF07693">
    <property type="entry name" value="KAP_NTPase"/>
    <property type="match status" value="1"/>
</dbReference>
<feature type="compositionally biased region" description="Basic residues" evidence="1">
    <location>
        <begin position="201"/>
        <end position="211"/>
    </location>
</feature>
<protein>
    <submittedName>
        <fullName evidence="4">KAP-like P-loop domain-containing protein</fullName>
    </submittedName>
</protein>
<reference evidence="4 5" key="1">
    <citation type="submission" date="2019-03" db="EMBL/GenBank/DDBJ databases">
        <title>Genomic Encyclopedia of Type Strains, Phase III (KMG-III): the genomes of soil and plant-associated and newly described type strains.</title>
        <authorList>
            <person name="Whitman W."/>
        </authorList>
    </citation>
    <scope>NUCLEOTIDE SEQUENCE [LARGE SCALE GENOMIC DNA]</scope>
    <source>
        <strain evidence="4 5">VKM Ac-2527</strain>
    </source>
</reference>
<dbReference type="OrthoDB" id="88903at2"/>
<evidence type="ECO:0000313" key="5">
    <source>
        <dbReference type="Proteomes" id="UP000295388"/>
    </source>
</evidence>
<dbReference type="PANTHER" id="PTHR22674:SF6">
    <property type="entry name" value="NTPASE KAP FAMILY P-LOOP DOMAIN-CONTAINING PROTEIN 1"/>
    <property type="match status" value="1"/>
</dbReference>
<organism evidence="4 5">
    <name type="scientific">Kribbella caucasensis</name>
    <dbReference type="NCBI Taxonomy" id="2512215"/>
    <lineage>
        <taxon>Bacteria</taxon>
        <taxon>Bacillati</taxon>
        <taxon>Actinomycetota</taxon>
        <taxon>Actinomycetes</taxon>
        <taxon>Propionibacteriales</taxon>
        <taxon>Kribbellaceae</taxon>
        <taxon>Kribbella</taxon>
    </lineage>
</organism>